<name>L8WIS8_THACA</name>
<accession>L8WIS8</accession>
<organism evidence="1 2">
    <name type="scientific">Thanatephorus cucumeris (strain AG1-IA)</name>
    <name type="common">Rice sheath blight fungus</name>
    <name type="synonym">Rhizoctonia solani</name>
    <dbReference type="NCBI Taxonomy" id="983506"/>
    <lineage>
        <taxon>Eukaryota</taxon>
        <taxon>Fungi</taxon>
        <taxon>Dikarya</taxon>
        <taxon>Basidiomycota</taxon>
        <taxon>Agaricomycotina</taxon>
        <taxon>Agaricomycetes</taxon>
        <taxon>Cantharellales</taxon>
        <taxon>Ceratobasidiaceae</taxon>
        <taxon>Rhizoctonia</taxon>
        <taxon>Rhizoctonia solani AG-1</taxon>
    </lineage>
</organism>
<dbReference type="HOGENOM" id="CLU_2293594_0_0_1"/>
<sequence length="101" mass="11211">MGAPERSRTPAVFIDVPSRTWHFFSQLHYGTPRESNLCSGNSNDRIMGHGHSGVVILLGLARKSSLGYNVNFKLIVLLIGPRTLPIIGNLHNLKTINVYEQ</sequence>
<proteinExistence type="predicted"/>
<comment type="caution">
    <text evidence="1">The sequence shown here is derived from an EMBL/GenBank/DDBJ whole genome shotgun (WGS) entry which is preliminary data.</text>
</comment>
<gene>
    <name evidence="1" type="ORF">AG1IA_08188</name>
</gene>
<reference evidence="1 2" key="1">
    <citation type="journal article" date="2013" name="Nat. Commun.">
        <title>The evolution and pathogenic mechanisms of the rice sheath blight pathogen.</title>
        <authorList>
            <person name="Zheng A."/>
            <person name="Lin R."/>
            <person name="Xu L."/>
            <person name="Qin P."/>
            <person name="Tang C."/>
            <person name="Ai P."/>
            <person name="Zhang D."/>
            <person name="Liu Y."/>
            <person name="Sun Z."/>
            <person name="Feng H."/>
            <person name="Wang Y."/>
            <person name="Chen Y."/>
            <person name="Liang X."/>
            <person name="Fu R."/>
            <person name="Li Q."/>
            <person name="Zhang J."/>
            <person name="Yu X."/>
            <person name="Xie Z."/>
            <person name="Ding L."/>
            <person name="Guan P."/>
            <person name="Tang J."/>
            <person name="Liang Y."/>
            <person name="Wang S."/>
            <person name="Deng Q."/>
            <person name="Li S."/>
            <person name="Zhu J."/>
            <person name="Wang L."/>
            <person name="Liu H."/>
            <person name="Li P."/>
        </authorList>
    </citation>
    <scope>NUCLEOTIDE SEQUENCE [LARGE SCALE GENOMIC DNA]</scope>
    <source>
        <strain evidence="2">AG-1 IA</strain>
    </source>
</reference>
<evidence type="ECO:0000313" key="1">
    <source>
        <dbReference type="EMBL" id="ELU37790.1"/>
    </source>
</evidence>
<keyword evidence="2" id="KW-1185">Reference proteome</keyword>
<protein>
    <submittedName>
        <fullName evidence="1">Uncharacterized protein</fullName>
    </submittedName>
</protein>
<dbReference type="AlphaFoldDB" id="L8WIS8"/>
<evidence type="ECO:0000313" key="2">
    <source>
        <dbReference type="Proteomes" id="UP000011668"/>
    </source>
</evidence>
<dbReference type="EMBL" id="AFRT01002472">
    <property type="protein sequence ID" value="ELU37790.1"/>
    <property type="molecule type" value="Genomic_DNA"/>
</dbReference>
<dbReference type="Proteomes" id="UP000011668">
    <property type="component" value="Unassembled WGS sequence"/>
</dbReference>